<comment type="caution">
    <text evidence="1">The sequence shown here is derived from an EMBL/GenBank/DDBJ whole genome shotgun (WGS) entry which is preliminary data.</text>
</comment>
<organism evidence="1 2">
    <name type="scientific">Chitinophaga parva</name>
    <dbReference type="NCBI Taxonomy" id="2169414"/>
    <lineage>
        <taxon>Bacteria</taxon>
        <taxon>Pseudomonadati</taxon>
        <taxon>Bacteroidota</taxon>
        <taxon>Chitinophagia</taxon>
        <taxon>Chitinophagales</taxon>
        <taxon>Chitinophagaceae</taxon>
        <taxon>Chitinophaga</taxon>
    </lineage>
</organism>
<sequence>MARKINDSLNKLDSLGTSKDSFEVVTGGSSVVECIELALGNFIQRVIKNIQDADMIVTGQIEDISIQVESDVVNVLANEYLVYQDKGVNPSGQQLYNTPFSYRELPPPYQVFIDYIKTKNLQLRNNETYYGKPSPHKDLTDEEEIEKAAHAMAMSIFKKKGIKPRDIYSREIPQLIKDIQSLVTGFAAEQIKEVFVSK</sequence>
<dbReference type="AlphaFoldDB" id="A0A2T7BEB5"/>
<evidence type="ECO:0000313" key="1">
    <source>
        <dbReference type="EMBL" id="PUZ23439.1"/>
    </source>
</evidence>
<accession>A0A2T7BEB5</accession>
<protein>
    <submittedName>
        <fullName evidence="1">Uncharacterized protein</fullName>
    </submittedName>
</protein>
<gene>
    <name evidence="1" type="ORF">DCC81_23970</name>
</gene>
<dbReference type="OrthoDB" id="794085at2"/>
<name>A0A2T7BEB5_9BACT</name>
<evidence type="ECO:0000313" key="2">
    <source>
        <dbReference type="Proteomes" id="UP000244450"/>
    </source>
</evidence>
<dbReference type="RefSeq" id="WP_108689242.1">
    <property type="nucleotide sequence ID" value="NZ_QCYK01000003.1"/>
</dbReference>
<dbReference type="Proteomes" id="UP000244450">
    <property type="component" value="Unassembled WGS sequence"/>
</dbReference>
<proteinExistence type="predicted"/>
<dbReference type="EMBL" id="QCYK01000003">
    <property type="protein sequence ID" value="PUZ23439.1"/>
    <property type="molecule type" value="Genomic_DNA"/>
</dbReference>
<keyword evidence="2" id="KW-1185">Reference proteome</keyword>
<reference evidence="1 2" key="1">
    <citation type="submission" date="2018-04" db="EMBL/GenBank/DDBJ databases">
        <title>Chitinophaga fuyangensis sp. nov., isolated from soil in a chemical factory.</title>
        <authorList>
            <person name="Chen K."/>
        </authorList>
    </citation>
    <scope>NUCLEOTIDE SEQUENCE [LARGE SCALE GENOMIC DNA]</scope>
    <source>
        <strain evidence="1 2">LY-1</strain>
    </source>
</reference>